<feature type="domain" description="Fatty acid hydroxylase" evidence="5">
    <location>
        <begin position="202"/>
        <end position="349"/>
    </location>
</feature>
<reference evidence="6 7" key="1">
    <citation type="journal article" date="2012" name="Sci. Rep.">
        <title>Genomic perspectives on the evolution of fungal entomopathogenicity in Beauveria bassiana.</title>
        <authorList>
            <person name="Xiao G."/>
            <person name="Ying S.H."/>
            <person name="Zheng P."/>
            <person name="Wang Z.L."/>
            <person name="Zhang S."/>
            <person name="Xie X.Q."/>
            <person name="Shang Y."/>
            <person name="St Leger R.J."/>
            <person name="Zhao G.P."/>
            <person name="Wang C."/>
            <person name="Feng M.G."/>
        </authorList>
    </citation>
    <scope>NUCLEOTIDE SEQUENCE [LARGE SCALE GENOMIC DNA]</scope>
    <source>
        <strain evidence="6 7">ARSEF 2860</strain>
    </source>
</reference>
<keyword evidence="3" id="KW-1133">Transmembrane helix</keyword>
<evidence type="ECO:0000256" key="2">
    <source>
        <dbReference type="ARBA" id="ARBA00022692"/>
    </source>
</evidence>
<dbReference type="GeneID" id="19884852"/>
<dbReference type="Pfam" id="PF04116">
    <property type="entry name" value="FA_hydroxylase"/>
    <property type="match status" value="1"/>
</dbReference>
<dbReference type="InParanoid" id="J4WFV1"/>
<dbReference type="GO" id="GO:0008610">
    <property type="term" value="P:lipid biosynthetic process"/>
    <property type="evidence" value="ECO:0007669"/>
    <property type="project" value="InterPro"/>
</dbReference>
<evidence type="ECO:0000256" key="3">
    <source>
        <dbReference type="ARBA" id="ARBA00022989"/>
    </source>
</evidence>
<dbReference type="GO" id="GO:0005506">
    <property type="term" value="F:iron ion binding"/>
    <property type="evidence" value="ECO:0007669"/>
    <property type="project" value="InterPro"/>
</dbReference>
<dbReference type="InterPro" id="IPR006694">
    <property type="entry name" value="Fatty_acid_hydroxylase"/>
</dbReference>
<dbReference type="Proteomes" id="UP000002762">
    <property type="component" value="Unassembled WGS sequence"/>
</dbReference>
<evidence type="ECO:0000256" key="1">
    <source>
        <dbReference type="ARBA" id="ARBA00004370"/>
    </source>
</evidence>
<dbReference type="RefSeq" id="XP_008595159.1">
    <property type="nucleotide sequence ID" value="XM_008596937.1"/>
</dbReference>
<dbReference type="HOGENOM" id="CLU_041178_0_0_1"/>
<proteinExistence type="predicted"/>
<dbReference type="AlphaFoldDB" id="J4WFV1"/>
<dbReference type="GO" id="GO:0016020">
    <property type="term" value="C:membrane"/>
    <property type="evidence" value="ECO:0007669"/>
    <property type="project" value="UniProtKB-SubCell"/>
</dbReference>
<dbReference type="InterPro" id="IPR050307">
    <property type="entry name" value="Sterol_Desaturase_Related"/>
</dbReference>
<evidence type="ECO:0000256" key="4">
    <source>
        <dbReference type="ARBA" id="ARBA00023136"/>
    </source>
</evidence>
<dbReference type="EMBL" id="JH725153">
    <property type="protein sequence ID" value="EJP68805.1"/>
    <property type="molecule type" value="Genomic_DNA"/>
</dbReference>
<keyword evidence="7" id="KW-1185">Reference proteome</keyword>
<gene>
    <name evidence="6" type="ORF">BBA_01840</name>
</gene>
<organism evidence="6 7">
    <name type="scientific">Beauveria bassiana (strain ARSEF 2860)</name>
    <name type="common">White muscardine disease fungus</name>
    <name type="synonym">Tritirachium shiotae</name>
    <dbReference type="NCBI Taxonomy" id="655819"/>
    <lineage>
        <taxon>Eukaryota</taxon>
        <taxon>Fungi</taxon>
        <taxon>Dikarya</taxon>
        <taxon>Ascomycota</taxon>
        <taxon>Pezizomycotina</taxon>
        <taxon>Sordariomycetes</taxon>
        <taxon>Hypocreomycetidae</taxon>
        <taxon>Hypocreales</taxon>
        <taxon>Cordycipitaceae</taxon>
        <taxon>Beauveria</taxon>
    </lineage>
</organism>
<accession>J4WFV1</accession>
<evidence type="ECO:0000313" key="6">
    <source>
        <dbReference type="EMBL" id="EJP68805.1"/>
    </source>
</evidence>
<sequence>MESATPPTAAAGREDGHGSVVAAPWCWKTTRMESMKSTWRTQNRSGWTLYHWFYELLNIHSTELGRPVPVHSKQAAVPYLSNWTFLGFIMIHGMAPMIVQHLYTAWNGNSLGFWKAMVLYNLCMALTAIRGQHILRNLGHQLGFFDGEDFRRQSVPDTGIQRAFVGINAMLTGRSSLLVLLAYSNSHAPADVAWHWLPFKMVTYTMVLDTWFYWSHRAMHQIPCLRRHHKRHHQAHHPESLLSGFADYEQMMMEFVLFPAMCYYTINNIGLSLSFYEWWVCNLQVFLAETGGHSGVRMHASIPSIFDPIFRLLGCDHCIEDHDIHHRAGWKDSGNFGSQTGIWDALCGTRKERIEGKSGNIDWNNPVKWPLV</sequence>
<protein>
    <submittedName>
        <fullName evidence="6">Fatty acid hydroxylase superfamily protein</fullName>
    </submittedName>
</protein>
<dbReference type="STRING" id="655819.J4WFV1"/>
<evidence type="ECO:0000259" key="5">
    <source>
        <dbReference type="Pfam" id="PF04116"/>
    </source>
</evidence>
<dbReference type="GO" id="GO:0016491">
    <property type="term" value="F:oxidoreductase activity"/>
    <property type="evidence" value="ECO:0007669"/>
    <property type="project" value="InterPro"/>
</dbReference>
<keyword evidence="4" id="KW-0472">Membrane</keyword>
<evidence type="ECO:0000313" key="7">
    <source>
        <dbReference type="Proteomes" id="UP000002762"/>
    </source>
</evidence>
<comment type="subcellular location">
    <subcellularLocation>
        <location evidence="1">Membrane</location>
    </subcellularLocation>
</comment>
<keyword evidence="2" id="KW-0812">Transmembrane</keyword>
<name>J4WFV1_BEAB2</name>
<dbReference type="PANTHER" id="PTHR11863">
    <property type="entry name" value="STEROL DESATURASE"/>
    <property type="match status" value="1"/>
</dbReference>